<protein>
    <recommendedName>
        <fullName evidence="6">Ribosomal protein L11 methyltransferase</fullName>
        <shortName evidence="6">L11 Mtase</shortName>
        <ecNumber evidence="6">2.1.1.-</ecNumber>
    </recommendedName>
</protein>
<proteinExistence type="inferred from homology"/>
<dbReference type="PANTHER" id="PTHR43648:SF1">
    <property type="entry name" value="ELECTRON TRANSFER FLAVOPROTEIN BETA SUBUNIT LYSINE METHYLTRANSFERASE"/>
    <property type="match status" value="1"/>
</dbReference>
<keyword evidence="7" id="KW-0689">Ribosomal protein</keyword>
<dbReference type="GO" id="GO:0032259">
    <property type="term" value="P:methylation"/>
    <property type="evidence" value="ECO:0007669"/>
    <property type="project" value="UniProtKB-KW"/>
</dbReference>
<accession>A0A497X5M5</accession>
<name>A0A497X5M5_9RHOB</name>
<comment type="subcellular location">
    <subcellularLocation>
        <location evidence="6">Cytoplasm</location>
    </subcellularLocation>
</comment>
<dbReference type="Proteomes" id="UP000269157">
    <property type="component" value="Unassembled WGS sequence"/>
</dbReference>
<evidence type="ECO:0000256" key="3">
    <source>
        <dbReference type="ARBA" id="ARBA00022603"/>
    </source>
</evidence>
<comment type="catalytic activity">
    <reaction evidence="6">
        <text>L-lysyl-[protein] + 3 S-adenosyl-L-methionine = N(6),N(6),N(6)-trimethyl-L-lysyl-[protein] + 3 S-adenosyl-L-homocysteine + 3 H(+)</text>
        <dbReference type="Rhea" id="RHEA:54192"/>
        <dbReference type="Rhea" id="RHEA-COMP:9752"/>
        <dbReference type="Rhea" id="RHEA-COMP:13826"/>
        <dbReference type="ChEBI" id="CHEBI:15378"/>
        <dbReference type="ChEBI" id="CHEBI:29969"/>
        <dbReference type="ChEBI" id="CHEBI:57856"/>
        <dbReference type="ChEBI" id="CHEBI:59789"/>
        <dbReference type="ChEBI" id="CHEBI:61961"/>
    </reaction>
</comment>
<dbReference type="InterPro" id="IPR004498">
    <property type="entry name" value="Ribosomal_PrmA_MeTrfase"/>
</dbReference>
<keyword evidence="7" id="KW-0687">Ribonucleoprotein</keyword>
<feature type="binding site" evidence="6">
    <location>
        <position position="225"/>
    </location>
    <ligand>
        <name>S-adenosyl-L-methionine</name>
        <dbReference type="ChEBI" id="CHEBI:59789"/>
    </ligand>
</feature>
<dbReference type="Gene3D" id="3.40.50.150">
    <property type="entry name" value="Vaccinia Virus protein VP39"/>
    <property type="match status" value="1"/>
</dbReference>
<dbReference type="CDD" id="cd02440">
    <property type="entry name" value="AdoMet_MTases"/>
    <property type="match status" value="1"/>
</dbReference>
<dbReference type="EC" id="2.1.1.-" evidence="6"/>
<dbReference type="GO" id="GO:0005737">
    <property type="term" value="C:cytoplasm"/>
    <property type="evidence" value="ECO:0007669"/>
    <property type="project" value="UniProtKB-SubCell"/>
</dbReference>
<dbReference type="PANTHER" id="PTHR43648">
    <property type="entry name" value="ELECTRON TRANSFER FLAVOPROTEIN BETA SUBUNIT LYSINE METHYLTRANSFERASE"/>
    <property type="match status" value="1"/>
</dbReference>
<gene>
    <name evidence="6" type="primary">prmA</name>
    <name evidence="7" type="ORF">BCF46_0799</name>
</gene>
<dbReference type="NCBIfam" id="NF001784">
    <property type="entry name" value="PRK00517.2-1"/>
    <property type="match status" value="1"/>
</dbReference>
<dbReference type="GO" id="GO:0016279">
    <property type="term" value="F:protein-lysine N-methyltransferase activity"/>
    <property type="evidence" value="ECO:0007669"/>
    <property type="project" value="RHEA"/>
</dbReference>
<dbReference type="HAMAP" id="MF_00735">
    <property type="entry name" value="Methyltr_PrmA"/>
    <property type="match status" value="1"/>
</dbReference>
<keyword evidence="5 6" id="KW-0949">S-adenosyl-L-methionine</keyword>
<evidence type="ECO:0000256" key="5">
    <source>
        <dbReference type="ARBA" id="ARBA00022691"/>
    </source>
</evidence>
<evidence type="ECO:0000256" key="2">
    <source>
        <dbReference type="ARBA" id="ARBA00022490"/>
    </source>
</evidence>
<keyword evidence="8" id="KW-1185">Reference proteome</keyword>
<evidence type="ECO:0000256" key="6">
    <source>
        <dbReference type="HAMAP-Rule" id="MF_00735"/>
    </source>
</evidence>
<comment type="similarity">
    <text evidence="1 6">Belongs to the methyltransferase superfamily. PrmA family.</text>
</comment>
<organism evidence="7 8">
    <name type="scientific">Litoreibacter meonggei</name>
    <dbReference type="NCBI Taxonomy" id="1049199"/>
    <lineage>
        <taxon>Bacteria</taxon>
        <taxon>Pseudomonadati</taxon>
        <taxon>Pseudomonadota</taxon>
        <taxon>Alphaproteobacteria</taxon>
        <taxon>Rhodobacterales</taxon>
        <taxon>Roseobacteraceae</taxon>
        <taxon>Litoreibacter</taxon>
    </lineage>
</organism>
<evidence type="ECO:0000313" key="7">
    <source>
        <dbReference type="EMBL" id="RLJ60596.1"/>
    </source>
</evidence>
<dbReference type="SUPFAM" id="SSF53335">
    <property type="entry name" value="S-adenosyl-L-methionine-dependent methyltransferases"/>
    <property type="match status" value="1"/>
</dbReference>
<feature type="binding site" evidence="6">
    <location>
        <position position="156"/>
    </location>
    <ligand>
        <name>S-adenosyl-L-methionine</name>
        <dbReference type="ChEBI" id="CHEBI:59789"/>
    </ligand>
</feature>
<comment type="caution">
    <text evidence="7">The sequence shown here is derived from an EMBL/GenBank/DDBJ whole genome shotgun (WGS) entry which is preliminary data.</text>
</comment>
<keyword evidence="2 6" id="KW-0963">Cytoplasm</keyword>
<comment type="function">
    <text evidence="6">Methylates ribosomal protein L11.</text>
</comment>
<dbReference type="AlphaFoldDB" id="A0A497X5M5"/>
<dbReference type="GO" id="GO:0005840">
    <property type="term" value="C:ribosome"/>
    <property type="evidence" value="ECO:0007669"/>
    <property type="project" value="UniProtKB-KW"/>
</dbReference>
<dbReference type="OrthoDB" id="9785995at2"/>
<dbReference type="EMBL" id="RCCE01000001">
    <property type="protein sequence ID" value="RLJ60596.1"/>
    <property type="molecule type" value="Genomic_DNA"/>
</dbReference>
<evidence type="ECO:0000256" key="4">
    <source>
        <dbReference type="ARBA" id="ARBA00022679"/>
    </source>
</evidence>
<sequence length="289" mass="30650">MPTYTALTTLMGEPAAQALGEALEALEPAPTGVGVFEVEDGSGLWEVGGYFLDEPNDIELALLTAAHEAKPFVVSEIPETDWVAHVRRELAPVEAGRFFVYGAHDADKVPSDKVSLLIEAAMAFGTGHHGTTQGCLLSLEDYLSEGGRAENVIDVGCGTAVLAMAAAAVWDQVVIASDIDPIAVEVAQVNAQANGMADKITCREAIGFGHDDIAVKVPFDLIFANILKGPLIDLAPDMAAHCADDGTVILSGLLTDQADEVQSVYVQNGFQLSQRRDIGEWTALRMCKK</sequence>
<reference evidence="7 8" key="1">
    <citation type="submission" date="2018-10" db="EMBL/GenBank/DDBJ databases">
        <title>Genomic Encyclopedia of Archaeal and Bacterial Type Strains, Phase II (KMG-II): from individual species to whole genera.</title>
        <authorList>
            <person name="Goeker M."/>
        </authorList>
    </citation>
    <scope>NUCLEOTIDE SEQUENCE [LARGE SCALE GENOMIC DNA]</scope>
    <source>
        <strain evidence="7 8">DSM 29466</strain>
    </source>
</reference>
<evidence type="ECO:0000313" key="8">
    <source>
        <dbReference type="Proteomes" id="UP000269157"/>
    </source>
</evidence>
<evidence type="ECO:0000256" key="1">
    <source>
        <dbReference type="ARBA" id="ARBA00009741"/>
    </source>
</evidence>
<feature type="binding site" evidence="6">
    <location>
        <position position="132"/>
    </location>
    <ligand>
        <name>S-adenosyl-L-methionine</name>
        <dbReference type="ChEBI" id="CHEBI:59789"/>
    </ligand>
</feature>
<keyword evidence="3 6" id="KW-0489">Methyltransferase</keyword>
<dbReference type="RefSeq" id="WP_121021898.1">
    <property type="nucleotide sequence ID" value="NZ_RCCE01000001.1"/>
</dbReference>
<dbReference type="InterPro" id="IPR050078">
    <property type="entry name" value="Ribosomal_L11_MeTrfase_PrmA"/>
</dbReference>
<dbReference type="InterPro" id="IPR029063">
    <property type="entry name" value="SAM-dependent_MTases_sf"/>
</dbReference>
<keyword evidence="4 6" id="KW-0808">Transferase</keyword>
<feature type="binding site" evidence="6">
    <location>
        <position position="178"/>
    </location>
    <ligand>
        <name>S-adenosyl-L-methionine</name>
        <dbReference type="ChEBI" id="CHEBI:59789"/>
    </ligand>
</feature>
<dbReference type="Pfam" id="PF06325">
    <property type="entry name" value="PrmA"/>
    <property type="match status" value="1"/>
</dbReference>